<feature type="compositionally biased region" description="Basic and acidic residues" evidence="5">
    <location>
        <begin position="215"/>
        <end position="226"/>
    </location>
</feature>
<dbReference type="SMART" id="SM00408">
    <property type="entry name" value="IGc2"/>
    <property type="match status" value="2"/>
</dbReference>
<evidence type="ECO:0000256" key="2">
    <source>
        <dbReference type="ARBA" id="ARBA00022837"/>
    </source>
</evidence>
<dbReference type="InterPro" id="IPR036179">
    <property type="entry name" value="Ig-like_dom_sf"/>
</dbReference>
<evidence type="ECO:0000256" key="5">
    <source>
        <dbReference type="SAM" id="MobiDB-lite"/>
    </source>
</evidence>
<evidence type="ECO:0000256" key="4">
    <source>
        <dbReference type="ARBA" id="ARBA00023319"/>
    </source>
</evidence>
<comment type="caution">
    <text evidence="9">The sequence shown here is derived from an EMBL/GenBank/DDBJ whole genome shotgun (WGS) entry which is preliminary data.</text>
</comment>
<organism evidence="9 10">
    <name type="scientific">Parthenolecanium corni</name>
    <dbReference type="NCBI Taxonomy" id="536013"/>
    <lineage>
        <taxon>Eukaryota</taxon>
        <taxon>Metazoa</taxon>
        <taxon>Ecdysozoa</taxon>
        <taxon>Arthropoda</taxon>
        <taxon>Hexapoda</taxon>
        <taxon>Insecta</taxon>
        <taxon>Pterygota</taxon>
        <taxon>Neoptera</taxon>
        <taxon>Paraneoptera</taxon>
        <taxon>Hemiptera</taxon>
        <taxon>Sternorrhyncha</taxon>
        <taxon>Coccoidea</taxon>
        <taxon>Coccidae</taxon>
        <taxon>Parthenolecanium</taxon>
    </lineage>
</organism>
<dbReference type="InterPro" id="IPR050958">
    <property type="entry name" value="Cell_Adh-Cytoskel_Orgn"/>
</dbReference>
<dbReference type="InterPro" id="IPR007110">
    <property type="entry name" value="Ig-like_dom"/>
</dbReference>
<dbReference type="Gene3D" id="2.60.40.10">
    <property type="entry name" value="Immunoglobulins"/>
    <property type="match status" value="2"/>
</dbReference>
<dbReference type="GO" id="GO:0007156">
    <property type="term" value="P:homophilic cell adhesion via plasma membrane adhesion molecules"/>
    <property type="evidence" value="ECO:0007669"/>
    <property type="project" value="TreeGrafter"/>
</dbReference>
<dbReference type="Pfam" id="PF13927">
    <property type="entry name" value="Ig_3"/>
    <property type="match status" value="1"/>
</dbReference>
<feature type="domain" description="Kazal-like" evidence="8">
    <location>
        <begin position="98"/>
        <end position="145"/>
    </location>
</feature>
<dbReference type="InterPro" id="IPR002048">
    <property type="entry name" value="EF_hand_dom"/>
</dbReference>
<feature type="domain" description="Ig-like" evidence="7">
    <location>
        <begin position="357"/>
        <end position="429"/>
    </location>
</feature>
<dbReference type="SUPFAM" id="SSF50969">
    <property type="entry name" value="YVTN repeat-like/Quinoprotein amine dehydrogenase"/>
    <property type="match status" value="1"/>
</dbReference>
<evidence type="ECO:0000313" key="10">
    <source>
        <dbReference type="Proteomes" id="UP001367676"/>
    </source>
</evidence>
<dbReference type="PANTHER" id="PTHR45080:SF8">
    <property type="entry name" value="IG-LIKE DOMAIN-CONTAINING PROTEIN"/>
    <property type="match status" value="1"/>
</dbReference>
<evidence type="ECO:0000256" key="3">
    <source>
        <dbReference type="ARBA" id="ARBA00023157"/>
    </source>
</evidence>
<dbReference type="GO" id="GO:0043025">
    <property type="term" value="C:neuronal cell body"/>
    <property type="evidence" value="ECO:0007669"/>
    <property type="project" value="TreeGrafter"/>
</dbReference>
<dbReference type="Pfam" id="PF07648">
    <property type="entry name" value="Kazal_2"/>
    <property type="match status" value="1"/>
</dbReference>
<keyword evidence="3" id="KW-1015">Disulfide bond</keyword>
<dbReference type="GO" id="GO:0008046">
    <property type="term" value="F:axon guidance receptor activity"/>
    <property type="evidence" value="ECO:0007669"/>
    <property type="project" value="TreeGrafter"/>
</dbReference>
<dbReference type="PROSITE" id="PS50222">
    <property type="entry name" value="EF_HAND_2"/>
    <property type="match status" value="1"/>
</dbReference>
<dbReference type="SUPFAM" id="SSF100895">
    <property type="entry name" value="Kazal-type serine protease inhibitors"/>
    <property type="match status" value="1"/>
</dbReference>
<dbReference type="Gene3D" id="3.30.60.30">
    <property type="match status" value="1"/>
</dbReference>
<dbReference type="InterPro" id="IPR003598">
    <property type="entry name" value="Ig_sub2"/>
</dbReference>
<dbReference type="GO" id="GO:0005509">
    <property type="term" value="F:calcium ion binding"/>
    <property type="evidence" value="ECO:0007669"/>
    <property type="project" value="InterPro"/>
</dbReference>
<keyword evidence="2" id="KW-0106">Calcium</keyword>
<dbReference type="SUPFAM" id="SSF47473">
    <property type="entry name" value="EF-hand"/>
    <property type="match status" value="1"/>
</dbReference>
<dbReference type="Pfam" id="PF07679">
    <property type="entry name" value="I-set"/>
    <property type="match status" value="1"/>
</dbReference>
<evidence type="ECO:0000259" key="7">
    <source>
        <dbReference type="PROSITE" id="PS50835"/>
    </source>
</evidence>
<feature type="domain" description="EF-hand" evidence="6">
    <location>
        <begin position="272"/>
        <end position="300"/>
    </location>
</feature>
<evidence type="ECO:0000313" key="9">
    <source>
        <dbReference type="EMBL" id="KAK7603150.1"/>
    </source>
</evidence>
<evidence type="ECO:0008006" key="11">
    <source>
        <dbReference type="Google" id="ProtNLM"/>
    </source>
</evidence>
<dbReference type="InterPro" id="IPR011044">
    <property type="entry name" value="Quino_amine_DH_bsu"/>
</dbReference>
<accession>A0AAN9TQ53</accession>
<protein>
    <recommendedName>
        <fullName evidence="11">Follistatin-related protein 5</fullName>
    </recommendedName>
</protein>
<dbReference type="Proteomes" id="UP001367676">
    <property type="component" value="Unassembled WGS sequence"/>
</dbReference>
<dbReference type="PROSITE" id="PS00018">
    <property type="entry name" value="EF_HAND_1"/>
    <property type="match status" value="2"/>
</dbReference>
<gene>
    <name evidence="9" type="ORF">V9T40_003149</name>
</gene>
<dbReference type="Gene3D" id="1.10.238.10">
    <property type="entry name" value="EF-hand"/>
    <property type="match status" value="1"/>
</dbReference>
<dbReference type="CDD" id="cd00096">
    <property type="entry name" value="Ig"/>
    <property type="match status" value="1"/>
</dbReference>
<dbReference type="InterPro" id="IPR002350">
    <property type="entry name" value="Kazal_dom"/>
</dbReference>
<dbReference type="InterPro" id="IPR011992">
    <property type="entry name" value="EF-hand-dom_pair"/>
</dbReference>
<evidence type="ECO:0000259" key="8">
    <source>
        <dbReference type="PROSITE" id="PS51465"/>
    </source>
</evidence>
<keyword evidence="1" id="KW-0732">Signal</keyword>
<dbReference type="InterPro" id="IPR013098">
    <property type="entry name" value="Ig_I-set"/>
</dbReference>
<feature type="region of interest" description="Disordered" evidence="5">
    <location>
        <begin position="166"/>
        <end position="232"/>
    </location>
</feature>
<dbReference type="SUPFAM" id="SSF48726">
    <property type="entry name" value="Immunoglobulin"/>
    <property type="match status" value="2"/>
</dbReference>
<dbReference type="InterPro" id="IPR003599">
    <property type="entry name" value="Ig_sub"/>
</dbReference>
<keyword evidence="10" id="KW-1185">Reference proteome</keyword>
<dbReference type="GO" id="GO:0030424">
    <property type="term" value="C:axon"/>
    <property type="evidence" value="ECO:0007669"/>
    <property type="project" value="TreeGrafter"/>
</dbReference>
<proteinExistence type="predicted"/>
<dbReference type="PANTHER" id="PTHR45080">
    <property type="entry name" value="CONTACTIN 5"/>
    <property type="match status" value="1"/>
</dbReference>
<dbReference type="PROSITE" id="PS50835">
    <property type="entry name" value="IG_LIKE"/>
    <property type="match status" value="2"/>
</dbReference>
<evidence type="ECO:0000259" key="6">
    <source>
        <dbReference type="PROSITE" id="PS50222"/>
    </source>
</evidence>
<dbReference type="InterPro" id="IPR036058">
    <property type="entry name" value="Kazal_dom_sf"/>
</dbReference>
<dbReference type="InterPro" id="IPR013783">
    <property type="entry name" value="Ig-like_fold"/>
</dbReference>
<name>A0AAN9TQ53_9HEMI</name>
<reference evidence="9 10" key="1">
    <citation type="submission" date="2024-03" db="EMBL/GenBank/DDBJ databases">
        <title>Adaptation during the transition from Ophiocordyceps entomopathogen to insect associate is accompanied by gene loss and intensified selection.</title>
        <authorList>
            <person name="Ward C.M."/>
            <person name="Onetto C.A."/>
            <person name="Borneman A.R."/>
        </authorList>
    </citation>
    <scope>NUCLEOTIDE SEQUENCE [LARGE SCALE GENOMIC DNA]</scope>
    <source>
        <strain evidence="9">AWRI1</strain>
        <tissue evidence="9">Single Adult Female</tissue>
    </source>
</reference>
<dbReference type="GO" id="GO:0005886">
    <property type="term" value="C:plasma membrane"/>
    <property type="evidence" value="ECO:0007669"/>
    <property type="project" value="TreeGrafter"/>
</dbReference>
<feature type="compositionally biased region" description="Basic and acidic residues" evidence="5">
    <location>
        <begin position="189"/>
        <end position="199"/>
    </location>
</feature>
<dbReference type="AlphaFoldDB" id="A0AAN9TQ53"/>
<sequence>MLLVKQTAPQIKSFLKSEKAQESAKNLLWRSRHHRVGNGIISPTVSASSSLPESDNADEEDFYSDYNADILTKHNPCLVKYCGNGEECVVIKGKAVCICQRQCPKIRKVICGSDGKLYSNHCELHRAACLTAKPLFIDHSFSCSANLVPGSEAVVEFDSSQLDKYNETEWRQNSSSDSEPLRSESAFTKLDKKGNRSRADGGSNDGGRNEEEDDVFRNEMDKRSDANYEENGDEQCTAQEYEIMKDNLLLVNQVKYMHQETWTGGKEYIVSALFKFLDIDDNGLLTSEELVKVAKRENLQRITEKCNLENLITKEDIDKDNRLGTNEFYAAFSKLYSLSVVSLDKALEVNHLSARVGDNVEIKCDVTGTPPPPIVWRRNAADLALLGEDEVRVFSDGALYLTRIQLVHAGNYTCHAQRNTDVIQTHVLTVHTIPEVKVTPRIQSRRPGEEASMFCHVIGEPFPKVEWLKNDEPFRLDLIRKYDIVGNGTELKVHNIEYADTGAYMCQAANIGGLTRDISSLIVQEDPTPTAPTEERRFFAFHDWGVAVYEPTACRLYHQIQSTDIIPGTQEYVCGNKGVNCSWGQAINVANRYIYVSQPLKDRVLVISKIQMVVVDVVITDNNPVALHYVPHLDQVWVLNWRSTRDQGVKTIQVIRDASQKRKHHTVHPEPIDGHFDLVKDLFMPPIQDMNQMFKYGYVSHKNQRGLYKLDLANMRYIRSIDLAPYNCVPHSIQFSALYGFVILECEEPVTGRPTGQVLLDYLTDTVIMQKPNLFGRPFVSPNSRMVVTLDRSREGVGLIVQQVTEVGLKFVFDVKTTLNISDITFYPSRTTHGYDVYASAANKEDILFLNLENGKVEMITGVGKAMNPSLTQWGNSNRPIVASGIFGHFLVTPADEALFVVNGETRTVNCEIGGLMHPRIVVWVTMQLQ</sequence>
<keyword evidence="4" id="KW-0393">Immunoglobulin domain</keyword>
<dbReference type="SMART" id="SM00054">
    <property type="entry name" value="EFh"/>
    <property type="match status" value="2"/>
</dbReference>
<evidence type="ECO:0000256" key="1">
    <source>
        <dbReference type="ARBA" id="ARBA00022729"/>
    </source>
</evidence>
<dbReference type="EMBL" id="JBBCAQ010000006">
    <property type="protein sequence ID" value="KAK7603150.1"/>
    <property type="molecule type" value="Genomic_DNA"/>
</dbReference>
<dbReference type="SMART" id="SM00280">
    <property type="entry name" value="KAZAL"/>
    <property type="match status" value="1"/>
</dbReference>
<dbReference type="PROSITE" id="PS51465">
    <property type="entry name" value="KAZAL_2"/>
    <property type="match status" value="1"/>
</dbReference>
<dbReference type="SMART" id="SM00409">
    <property type="entry name" value="IG"/>
    <property type="match status" value="2"/>
</dbReference>
<dbReference type="InterPro" id="IPR018247">
    <property type="entry name" value="EF_Hand_1_Ca_BS"/>
</dbReference>
<dbReference type="GO" id="GO:0050808">
    <property type="term" value="P:synapse organization"/>
    <property type="evidence" value="ECO:0007669"/>
    <property type="project" value="TreeGrafter"/>
</dbReference>
<feature type="domain" description="Ig-like" evidence="7">
    <location>
        <begin position="434"/>
        <end position="519"/>
    </location>
</feature>